<dbReference type="Proteomes" id="UP000183639">
    <property type="component" value="Unassembled WGS sequence"/>
</dbReference>
<evidence type="ECO:0000313" key="9">
    <source>
        <dbReference type="Proteomes" id="UP000183639"/>
    </source>
</evidence>
<dbReference type="PANTHER" id="PTHR34382:SF7">
    <property type="entry name" value="PTS SYSTEM N,N'-DIACETYLCHITOBIOSE-SPECIFIC EIIA COMPONENT"/>
    <property type="match status" value="1"/>
</dbReference>
<keyword evidence="6" id="KW-0460">Magnesium</keyword>
<dbReference type="EMBL" id="FOQK01000026">
    <property type="protein sequence ID" value="SFI29505.1"/>
    <property type="molecule type" value="Genomic_DNA"/>
</dbReference>
<protein>
    <submittedName>
        <fullName evidence="8">PTS system, cellobiose-specific IIA component</fullName>
    </submittedName>
</protein>
<evidence type="ECO:0000256" key="6">
    <source>
        <dbReference type="PIRSR" id="PIRSR000699-2"/>
    </source>
</evidence>
<dbReference type="Gene3D" id="1.20.58.80">
    <property type="entry name" value="Phosphotransferase system, lactose/cellobiose-type IIA subunit"/>
    <property type="match status" value="1"/>
</dbReference>
<evidence type="ECO:0000313" key="8">
    <source>
        <dbReference type="EMBL" id="SFI29505.1"/>
    </source>
</evidence>
<dbReference type="Pfam" id="PF02255">
    <property type="entry name" value="PTS_IIA"/>
    <property type="match status" value="1"/>
</dbReference>
<dbReference type="PIRSF" id="PIRSF000699">
    <property type="entry name" value="PTS_IILac_III"/>
    <property type="match status" value="1"/>
</dbReference>
<sequence>MDEKTVEQSMQLILHSGTGRSAVIEAIQALAQDHDIEKARKAIEAAGQEIGKAHDIQTAMMSAECDGQPVEKSILLIHAQDHFMTSLAVRDMAKLMVDLYEDVKKG</sequence>
<keyword evidence="2" id="KW-0762">Sugar transport</keyword>
<evidence type="ECO:0000256" key="5">
    <source>
        <dbReference type="PIRSR" id="PIRSR000699-1"/>
    </source>
</evidence>
<dbReference type="PANTHER" id="PTHR34382">
    <property type="entry name" value="PTS SYSTEM N,N'-DIACETYLCHITOBIOSE-SPECIFIC EIIA COMPONENT"/>
    <property type="match status" value="1"/>
</dbReference>
<dbReference type="GO" id="GO:0016740">
    <property type="term" value="F:transferase activity"/>
    <property type="evidence" value="ECO:0007669"/>
    <property type="project" value="UniProtKB-KW"/>
</dbReference>
<dbReference type="InterPro" id="IPR036542">
    <property type="entry name" value="PTS_IIA_lac/cel_sf"/>
</dbReference>
<dbReference type="AlphaFoldDB" id="A0A1I3H154"/>
<dbReference type="SUPFAM" id="SSF46973">
    <property type="entry name" value="Enzyme IIa from lactose specific PTS, IIa-lac"/>
    <property type="match status" value="1"/>
</dbReference>
<feature type="binding site" evidence="6">
    <location>
        <position position="81"/>
    </location>
    <ligand>
        <name>Mg(2+)</name>
        <dbReference type="ChEBI" id="CHEBI:18420"/>
        <note>ligand shared between all trimeric partners</note>
    </ligand>
</feature>
<keyword evidence="4" id="KW-0598">Phosphotransferase system</keyword>
<evidence type="ECO:0000256" key="2">
    <source>
        <dbReference type="ARBA" id="ARBA00022597"/>
    </source>
</evidence>
<evidence type="ECO:0000256" key="3">
    <source>
        <dbReference type="ARBA" id="ARBA00022679"/>
    </source>
</evidence>
<dbReference type="GO" id="GO:0009401">
    <property type="term" value="P:phosphoenolpyruvate-dependent sugar phosphotransferase system"/>
    <property type="evidence" value="ECO:0007669"/>
    <property type="project" value="UniProtKB-KW"/>
</dbReference>
<evidence type="ECO:0000256" key="4">
    <source>
        <dbReference type="ARBA" id="ARBA00022683"/>
    </source>
</evidence>
<dbReference type="OrthoDB" id="350602at2"/>
<feature type="active site" description="Tele-phosphohistidine intermediate" evidence="5">
    <location>
        <position position="78"/>
    </location>
</feature>
<keyword evidence="3" id="KW-0808">Transferase</keyword>
<evidence type="ECO:0000256" key="7">
    <source>
        <dbReference type="PROSITE-ProRule" id="PRU00418"/>
    </source>
</evidence>
<keyword evidence="1" id="KW-0813">Transport</keyword>
<feature type="modified residue" description="Phosphohistidine; by HPr" evidence="7">
    <location>
        <position position="78"/>
    </location>
</feature>
<dbReference type="PROSITE" id="PS51095">
    <property type="entry name" value="PTS_EIIA_TYPE_3"/>
    <property type="match status" value="1"/>
</dbReference>
<dbReference type="GO" id="GO:0046872">
    <property type="term" value="F:metal ion binding"/>
    <property type="evidence" value="ECO:0007669"/>
    <property type="project" value="UniProtKB-KW"/>
</dbReference>
<reference evidence="8 9" key="1">
    <citation type="submission" date="2016-10" db="EMBL/GenBank/DDBJ databases">
        <authorList>
            <person name="de Groot N.N."/>
        </authorList>
    </citation>
    <scope>NUCLEOTIDE SEQUENCE [LARGE SCALE GENOMIC DNA]</scope>
    <source>
        <strain evidence="8 9">Z108</strain>
    </source>
</reference>
<name>A0A1I3H154_SELRU</name>
<organism evidence="8 9">
    <name type="scientific">Selenomonas ruminantium</name>
    <dbReference type="NCBI Taxonomy" id="971"/>
    <lineage>
        <taxon>Bacteria</taxon>
        <taxon>Bacillati</taxon>
        <taxon>Bacillota</taxon>
        <taxon>Negativicutes</taxon>
        <taxon>Selenomonadales</taxon>
        <taxon>Selenomonadaceae</taxon>
        <taxon>Selenomonas</taxon>
    </lineage>
</organism>
<accession>A0A1I3H154</accession>
<comment type="cofactor">
    <cofactor evidence="6">
        <name>Mg(2+)</name>
        <dbReference type="ChEBI" id="CHEBI:18420"/>
    </cofactor>
    <text evidence="6">Binds 1 Mg(2+) ion per trimer.</text>
</comment>
<proteinExistence type="predicted"/>
<dbReference type="InterPro" id="IPR003188">
    <property type="entry name" value="PTS_IIA_lac/cel"/>
</dbReference>
<evidence type="ECO:0000256" key="1">
    <source>
        <dbReference type="ARBA" id="ARBA00022448"/>
    </source>
</evidence>
<gene>
    <name evidence="8" type="ORF">SAMN04487861_12649</name>
</gene>
<keyword evidence="6" id="KW-0479">Metal-binding</keyword>